<gene>
    <name evidence="2" type="ORF">BC343_01440</name>
</gene>
<evidence type="ECO:0000313" key="2">
    <source>
        <dbReference type="EMBL" id="OOQ61762.1"/>
    </source>
</evidence>
<dbReference type="Proteomes" id="UP000189739">
    <property type="component" value="Unassembled WGS sequence"/>
</dbReference>
<dbReference type="AlphaFoldDB" id="A0A1S9PLB9"/>
<accession>A0A1S9PLB9</accession>
<dbReference type="RefSeq" id="WP_078345939.1">
    <property type="nucleotide sequence ID" value="NZ_MBTF01000001.1"/>
</dbReference>
<evidence type="ECO:0000256" key="1">
    <source>
        <dbReference type="SAM" id="MobiDB-lite"/>
    </source>
</evidence>
<feature type="compositionally biased region" description="Basic and acidic residues" evidence="1">
    <location>
        <begin position="49"/>
        <end position="59"/>
    </location>
</feature>
<organism evidence="2 3">
    <name type="scientific">Mucilaginibacter pedocola</name>
    <dbReference type="NCBI Taxonomy" id="1792845"/>
    <lineage>
        <taxon>Bacteria</taxon>
        <taxon>Pseudomonadati</taxon>
        <taxon>Bacteroidota</taxon>
        <taxon>Sphingobacteriia</taxon>
        <taxon>Sphingobacteriales</taxon>
        <taxon>Sphingobacteriaceae</taxon>
        <taxon>Mucilaginibacter</taxon>
    </lineage>
</organism>
<protein>
    <submittedName>
        <fullName evidence="2">Uncharacterized protein</fullName>
    </submittedName>
</protein>
<feature type="compositionally biased region" description="Polar residues" evidence="1">
    <location>
        <begin position="37"/>
        <end position="48"/>
    </location>
</feature>
<dbReference type="OrthoDB" id="773024at2"/>
<reference evidence="2 3" key="1">
    <citation type="submission" date="2016-07" db="EMBL/GenBank/DDBJ databases">
        <title>Genomic analysis of zinc-resistant bacterium Mucilaginibacter pedocola TBZ30.</title>
        <authorList>
            <person name="Huang J."/>
            <person name="Tang J."/>
        </authorList>
    </citation>
    <scope>NUCLEOTIDE SEQUENCE [LARGE SCALE GENOMIC DNA]</scope>
    <source>
        <strain evidence="2 3">TBZ30</strain>
    </source>
</reference>
<name>A0A1S9PLB9_9SPHI</name>
<dbReference type="EMBL" id="MBTF01000001">
    <property type="protein sequence ID" value="OOQ61762.1"/>
    <property type="molecule type" value="Genomic_DNA"/>
</dbReference>
<evidence type="ECO:0000313" key="3">
    <source>
        <dbReference type="Proteomes" id="UP000189739"/>
    </source>
</evidence>
<sequence>MKSHDLKNNNSGQGHTTSDRAFNNQNEKLKERGISNAGGQRSDQTSSRDSAHKQEHKKD</sequence>
<keyword evidence="3" id="KW-1185">Reference proteome</keyword>
<feature type="compositionally biased region" description="Polar residues" evidence="1">
    <location>
        <begin position="8"/>
        <end position="26"/>
    </location>
</feature>
<proteinExistence type="predicted"/>
<dbReference type="STRING" id="1792845.BC343_01440"/>
<feature type="region of interest" description="Disordered" evidence="1">
    <location>
        <begin position="1"/>
        <end position="59"/>
    </location>
</feature>
<comment type="caution">
    <text evidence="2">The sequence shown here is derived from an EMBL/GenBank/DDBJ whole genome shotgun (WGS) entry which is preliminary data.</text>
</comment>